<dbReference type="RefSeq" id="WP_380188626.1">
    <property type="nucleotide sequence ID" value="NZ_JBHTBQ010000033.1"/>
</dbReference>
<reference evidence="2" key="1">
    <citation type="journal article" date="2019" name="Int. J. Syst. Evol. Microbiol.">
        <title>The Global Catalogue of Microorganisms (GCM) 10K type strain sequencing project: providing services to taxonomists for standard genome sequencing and annotation.</title>
        <authorList>
            <consortium name="The Broad Institute Genomics Platform"/>
            <consortium name="The Broad Institute Genome Sequencing Center for Infectious Disease"/>
            <person name="Wu L."/>
            <person name="Ma J."/>
        </authorList>
    </citation>
    <scope>NUCLEOTIDE SEQUENCE [LARGE SCALE GENOMIC DNA]</scope>
    <source>
        <strain evidence="2">CCUG 62945</strain>
    </source>
</reference>
<evidence type="ECO:0000313" key="2">
    <source>
        <dbReference type="Proteomes" id="UP001596473"/>
    </source>
</evidence>
<sequence>MNTDFLDAHDRHRQDADLLFEASRWANADHLYGVAAECGLKRLMMLFGMQVEATTGAPKNLQDRAHINEAKKGSAWDRYESYRSGYTAGASYPLPTINPYADWDVAQRYAHQSHFDEVRAKVHQNGANVVHVLIKKAKLDGLFS</sequence>
<gene>
    <name evidence="1" type="ORF">ACFQNF_14385</name>
</gene>
<comment type="caution">
    <text evidence="1">The sequence shown here is derived from an EMBL/GenBank/DDBJ whole genome shotgun (WGS) entry which is preliminary data.</text>
</comment>
<accession>A0ABW2R1I6</accession>
<evidence type="ECO:0008006" key="3">
    <source>
        <dbReference type="Google" id="ProtNLM"/>
    </source>
</evidence>
<name>A0ABW2R1I6_9NEIS</name>
<protein>
    <recommendedName>
        <fullName evidence="3">SAM-dependent methyltransferase</fullName>
    </recommendedName>
</protein>
<dbReference type="EMBL" id="JBHTBQ010000033">
    <property type="protein sequence ID" value="MFC7421049.1"/>
    <property type="molecule type" value="Genomic_DNA"/>
</dbReference>
<dbReference type="Proteomes" id="UP001596473">
    <property type="component" value="Unassembled WGS sequence"/>
</dbReference>
<evidence type="ECO:0000313" key="1">
    <source>
        <dbReference type="EMBL" id="MFC7421049.1"/>
    </source>
</evidence>
<organism evidence="1 2">
    <name type="scientific">Iodobacter arcticus</name>
    <dbReference type="NCBI Taxonomy" id="590593"/>
    <lineage>
        <taxon>Bacteria</taxon>
        <taxon>Pseudomonadati</taxon>
        <taxon>Pseudomonadota</taxon>
        <taxon>Betaproteobacteria</taxon>
        <taxon>Neisseriales</taxon>
        <taxon>Chitinibacteraceae</taxon>
        <taxon>Iodobacter</taxon>
    </lineage>
</organism>
<proteinExistence type="predicted"/>
<keyword evidence="2" id="KW-1185">Reference proteome</keyword>